<accession>A0A1Q5PG23</accession>
<reference evidence="1 2" key="1">
    <citation type="submission" date="2016-03" db="EMBL/GenBank/DDBJ databases">
        <title>Genome sequence of Pontibacter sp. nov., of the family cytophagaceae, isolated from marine sediment of the Yellow Sea, China.</title>
        <authorList>
            <person name="Zhang G."/>
            <person name="Zhang R."/>
        </authorList>
    </citation>
    <scope>NUCLEOTIDE SEQUENCE [LARGE SCALE GENOMIC DNA]</scope>
    <source>
        <strain evidence="1 2">S10-8</strain>
    </source>
</reference>
<dbReference type="RefSeq" id="WP_073851708.1">
    <property type="nucleotide sequence ID" value="NZ_LVWA01000004.1"/>
</dbReference>
<dbReference type="EMBL" id="LVWA01000004">
    <property type="protein sequence ID" value="OKL41092.1"/>
    <property type="molecule type" value="Genomic_DNA"/>
</dbReference>
<dbReference type="OrthoDB" id="5522116at2"/>
<proteinExistence type="predicted"/>
<dbReference type="STRING" id="1797110.A3841_14805"/>
<protein>
    <submittedName>
        <fullName evidence="1">Uncharacterized protein</fullName>
    </submittedName>
</protein>
<dbReference type="Proteomes" id="UP000186551">
    <property type="component" value="Unassembled WGS sequence"/>
</dbReference>
<comment type="caution">
    <text evidence="1">The sequence shown here is derived from an EMBL/GenBank/DDBJ whole genome shotgun (WGS) entry which is preliminary data.</text>
</comment>
<organism evidence="1 2">
    <name type="scientific">Pontibacter flavimaris</name>
    <dbReference type="NCBI Taxonomy" id="1797110"/>
    <lineage>
        <taxon>Bacteria</taxon>
        <taxon>Pseudomonadati</taxon>
        <taxon>Bacteroidota</taxon>
        <taxon>Cytophagia</taxon>
        <taxon>Cytophagales</taxon>
        <taxon>Hymenobacteraceae</taxon>
        <taxon>Pontibacter</taxon>
    </lineage>
</organism>
<keyword evidence="2" id="KW-1185">Reference proteome</keyword>
<dbReference type="AlphaFoldDB" id="A0A1Q5PG23"/>
<evidence type="ECO:0000313" key="2">
    <source>
        <dbReference type="Proteomes" id="UP000186551"/>
    </source>
</evidence>
<name>A0A1Q5PG23_9BACT</name>
<gene>
    <name evidence="1" type="ORF">A3841_14805</name>
</gene>
<sequence>MRPIANSLPQALLETKSGFIGTTDTNWSGYYIEFARNGEKKFWIFDEKRRDVPAEFLPLLDEIQKPIRLLNAQ</sequence>
<evidence type="ECO:0000313" key="1">
    <source>
        <dbReference type="EMBL" id="OKL41092.1"/>
    </source>
</evidence>